<comment type="caution">
    <text evidence="4">The sequence shown here is derived from an EMBL/GenBank/DDBJ whole genome shotgun (WGS) entry which is preliminary data.</text>
</comment>
<evidence type="ECO:0000313" key="4">
    <source>
        <dbReference type="EMBL" id="CAK7274058.1"/>
    </source>
</evidence>
<dbReference type="CDD" id="cd10747">
    <property type="entry name" value="DnaJ_C"/>
    <property type="match status" value="1"/>
</dbReference>
<dbReference type="InterPro" id="IPR008971">
    <property type="entry name" value="HSP40/DnaJ_pept-bd"/>
</dbReference>
<evidence type="ECO:0000313" key="5">
    <source>
        <dbReference type="Proteomes" id="UP001642501"/>
    </source>
</evidence>
<dbReference type="SMART" id="SM00271">
    <property type="entry name" value="DnaJ"/>
    <property type="match status" value="1"/>
</dbReference>
<dbReference type="InterPro" id="IPR051339">
    <property type="entry name" value="DnaJ_subfamily_B"/>
</dbReference>
<protein>
    <submittedName>
        <fullName evidence="4">Molecular chaperone (DnaJ super)</fullName>
    </submittedName>
</protein>
<keyword evidence="5" id="KW-1185">Reference proteome</keyword>
<feature type="compositionally biased region" description="Gly residues" evidence="2">
    <location>
        <begin position="182"/>
        <end position="198"/>
    </location>
</feature>
<keyword evidence="1" id="KW-0143">Chaperone</keyword>
<reference evidence="4 5" key="1">
    <citation type="submission" date="2024-01" db="EMBL/GenBank/DDBJ databases">
        <authorList>
            <person name="Allen C."/>
            <person name="Tagirdzhanova G."/>
        </authorList>
    </citation>
    <scope>NUCLEOTIDE SEQUENCE [LARGE SCALE GENOMIC DNA]</scope>
    <source>
        <strain evidence="4 5">CBS 573.63</strain>
    </source>
</reference>
<name>A0ABP0E0G1_9PEZI</name>
<dbReference type="InterPro" id="IPR001623">
    <property type="entry name" value="DnaJ_domain"/>
</dbReference>
<dbReference type="PANTHER" id="PTHR24078">
    <property type="entry name" value="DNAJ HOMOLOG SUBFAMILY C MEMBER"/>
    <property type="match status" value="1"/>
</dbReference>
<dbReference type="Proteomes" id="UP001642501">
    <property type="component" value="Unassembled WGS sequence"/>
</dbReference>
<dbReference type="InterPro" id="IPR002939">
    <property type="entry name" value="DnaJ_C"/>
</dbReference>
<evidence type="ECO:0000256" key="2">
    <source>
        <dbReference type="SAM" id="MobiDB-lite"/>
    </source>
</evidence>
<feature type="region of interest" description="Disordered" evidence="2">
    <location>
        <begin position="173"/>
        <end position="216"/>
    </location>
</feature>
<organism evidence="4 5">
    <name type="scientific">Sporothrix epigloea</name>
    <dbReference type="NCBI Taxonomy" id="1892477"/>
    <lineage>
        <taxon>Eukaryota</taxon>
        <taxon>Fungi</taxon>
        <taxon>Dikarya</taxon>
        <taxon>Ascomycota</taxon>
        <taxon>Pezizomycotina</taxon>
        <taxon>Sordariomycetes</taxon>
        <taxon>Sordariomycetidae</taxon>
        <taxon>Ophiostomatales</taxon>
        <taxon>Ophiostomataceae</taxon>
        <taxon>Sporothrix</taxon>
    </lineage>
</organism>
<evidence type="ECO:0000256" key="1">
    <source>
        <dbReference type="ARBA" id="ARBA00023186"/>
    </source>
</evidence>
<sequence length="389" mass="41728">MVKETKLYDQLAIKPDATQDEIKKAYRKMALKWHPDKNKDNAAASEKFKECSQAYEILSNPEKRKTYDTYGLEFILRGGVPYEGDAGGGGPGFGGMPGGGMPSGFAGFEGMPSGGRPFTFTTSSGPGGSSYKFNNPNATFSDFLRSMGASGLDDLGGGGFPGMGGMGGMGGGMPRSSKSGGSSFGGSPFGGMPGGMPGGDDPFARSVRQQTPEVSTVERPLPVSLEEMFNGTTKRMKIKRKMYDDSGKRTTTDTVLEVPIKAGLKQGSKIRFKGVGDQEEGGQQDLVFIVEEKKHPLYTRDGDDVVATVELDLKEALTGWKRIVTTIDGKKINLEKSGPTQPGSCDSYPSLGMPISKQPGQRGKFVVKYNVKFPTTLTQDQKQKLREIL</sequence>
<dbReference type="Pfam" id="PF01556">
    <property type="entry name" value="DnaJ_C"/>
    <property type="match status" value="1"/>
</dbReference>
<dbReference type="CDD" id="cd06257">
    <property type="entry name" value="DnaJ"/>
    <property type="match status" value="1"/>
</dbReference>
<dbReference type="InterPro" id="IPR036869">
    <property type="entry name" value="J_dom_sf"/>
</dbReference>
<accession>A0ABP0E0G1</accession>
<evidence type="ECO:0000259" key="3">
    <source>
        <dbReference type="PROSITE" id="PS50076"/>
    </source>
</evidence>
<feature type="domain" description="J" evidence="3">
    <location>
        <begin position="6"/>
        <end position="71"/>
    </location>
</feature>
<dbReference type="PROSITE" id="PS50076">
    <property type="entry name" value="DNAJ_2"/>
    <property type="match status" value="1"/>
</dbReference>
<dbReference type="SUPFAM" id="SSF49493">
    <property type="entry name" value="HSP40/DnaJ peptide-binding domain"/>
    <property type="match status" value="2"/>
</dbReference>
<dbReference type="EMBL" id="CAWUOM010000153">
    <property type="protein sequence ID" value="CAK7274058.1"/>
    <property type="molecule type" value="Genomic_DNA"/>
</dbReference>
<proteinExistence type="predicted"/>
<dbReference type="Gene3D" id="2.60.260.20">
    <property type="entry name" value="Urease metallochaperone UreE, N-terminal domain"/>
    <property type="match status" value="2"/>
</dbReference>
<dbReference type="SUPFAM" id="SSF46565">
    <property type="entry name" value="Chaperone J-domain"/>
    <property type="match status" value="1"/>
</dbReference>
<dbReference type="PANTHER" id="PTHR24078:SF553">
    <property type="entry name" value="DNAJ HOMOLOG SUBFAMILY B MEMBER 5"/>
    <property type="match status" value="1"/>
</dbReference>
<dbReference type="Pfam" id="PF00226">
    <property type="entry name" value="DnaJ"/>
    <property type="match status" value="1"/>
</dbReference>
<dbReference type="Gene3D" id="1.10.287.110">
    <property type="entry name" value="DnaJ domain"/>
    <property type="match status" value="1"/>
</dbReference>
<gene>
    <name evidence="4" type="primary">SIS1</name>
    <name evidence="4" type="ORF">SEPCBS57363_005966</name>
</gene>
<dbReference type="PRINTS" id="PR00625">
    <property type="entry name" value="JDOMAIN"/>
</dbReference>